<dbReference type="EMBL" id="JWIN03000020">
    <property type="protein sequence ID" value="KAB1261768.1"/>
    <property type="molecule type" value="Genomic_DNA"/>
</dbReference>
<gene>
    <name evidence="3" type="ORF">Cadr_000021876</name>
</gene>
<evidence type="ECO:0000313" key="3">
    <source>
        <dbReference type="EMBL" id="KAB1261768.1"/>
    </source>
</evidence>
<keyword evidence="2" id="KW-0067">ATP-binding</keyword>
<accession>A0A5N4CSE5</accession>
<dbReference type="GO" id="GO:0005737">
    <property type="term" value="C:cytoplasm"/>
    <property type="evidence" value="ECO:0007669"/>
    <property type="project" value="TreeGrafter"/>
</dbReference>
<keyword evidence="1" id="KW-0547">Nucleotide-binding</keyword>
<dbReference type="PANTHER" id="PTHR16305">
    <property type="entry name" value="TESTICULAR SOLUBLE ADENYLYL CYCLASE"/>
    <property type="match status" value="1"/>
</dbReference>
<evidence type="ECO:0000256" key="2">
    <source>
        <dbReference type="ARBA" id="ARBA00022840"/>
    </source>
</evidence>
<reference evidence="3 4" key="1">
    <citation type="journal article" date="2019" name="Mol. Ecol. Resour.">
        <title>Improving Illumina assemblies with Hi-C and long reads: an example with the North African dromedary.</title>
        <authorList>
            <person name="Elbers J.P."/>
            <person name="Rogers M.F."/>
            <person name="Perelman P.L."/>
            <person name="Proskuryakova A.A."/>
            <person name="Serdyukova N.A."/>
            <person name="Johnson W.E."/>
            <person name="Horin P."/>
            <person name="Corander J."/>
            <person name="Murphy D."/>
            <person name="Burger P.A."/>
        </authorList>
    </citation>
    <scope>NUCLEOTIDE SEQUENCE [LARGE SCALE GENOMIC DNA]</scope>
    <source>
        <strain evidence="3">Drom800</strain>
        <tissue evidence="3">Blood</tissue>
    </source>
</reference>
<dbReference type="Proteomes" id="UP000299084">
    <property type="component" value="Unassembled WGS sequence"/>
</dbReference>
<proteinExistence type="predicted"/>
<name>A0A5N4CSE5_CAMDR</name>
<comment type="caution">
    <text evidence="3">The sequence shown here is derived from an EMBL/GenBank/DDBJ whole genome shotgun (WGS) entry which is preliminary data.</text>
</comment>
<evidence type="ECO:0000313" key="4">
    <source>
        <dbReference type="Proteomes" id="UP000299084"/>
    </source>
</evidence>
<evidence type="ECO:0000256" key="1">
    <source>
        <dbReference type="ARBA" id="ARBA00022741"/>
    </source>
</evidence>
<organism evidence="3 4">
    <name type="scientific">Camelus dromedarius</name>
    <name type="common">Dromedary</name>
    <name type="synonym">Arabian camel</name>
    <dbReference type="NCBI Taxonomy" id="9838"/>
    <lineage>
        <taxon>Eukaryota</taxon>
        <taxon>Metazoa</taxon>
        <taxon>Chordata</taxon>
        <taxon>Craniata</taxon>
        <taxon>Vertebrata</taxon>
        <taxon>Euteleostomi</taxon>
        <taxon>Mammalia</taxon>
        <taxon>Eutheria</taxon>
        <taxon>Laurasiatheria</taxon>
        <taxon>Artiodactyla</taxon>
        <taxon>Tylopoda</taxon>
        <taxon>Camelidae</taxon>
        <taxon>Camelus</taxon>
    </lineage>
</organism>
<dbReference type="GO" id="GO:0004016">
    <property type="term" value="F:adenylate cyclase activity"/>
    <property type="evidence" value="ECO:0007669"/>
    <property type="project" value="TreeGrafter"/>
</dbReference>
<dbReference type="GO" id="GO:0005524">
    <property type="term" value="F:ATP binding"/>
    <property type="evidence" value="ECO:0007669"/>
    <property type="project" value="UniProtKB-KW"/>
</dbReference>
<dbReference type="PANTHER" id="PTHR16305:SF33">
    <property type="entry name" value="GUANYLATE CYCLASE DOMAIN-CONTAINING PROTEIN"/>
    <property type="match status" value="1"/>
</dbReference>
<dbReference type="AlphaFoldDB" id="A0A5N4CSE5"/>
<sequence>MLGFLQVDIFSQWTSLIPYLPLYSYLLRRCFGNPLYCEVLCQDLLSKNILLFHDLQKEEEETSKWETLSEIAVNQLDQLNPEEQLLVKCAAVIGHSFHIDLLQHLLPGWSESKLLQVLRALVDIHVLCWCSKSQELPAEPILVPSSIEIIEQTKEKRKPDTASPLRLREGLSLLQTEDLEFGVPLLREAAWELWPKAQQESFLDRVALRPGNGLARVSALWPLSVLHLLSQRTEEEFLDQVNRRLAQTNLEKDMLTTKPCHCDEILKLVLSPLTQHCLVIGETTCAFYYLLEAAAASLDLSDNYMVCFNMGQITLAKKLARQALRLLKRSFPWTWFGVIFQTFLEKYWRSCSQIQPLNNTSENKKKLAVLQQRVHCLSLLWQLYNLEATPSSRRFACLATLMQKNSAKEFASEAQVVSTYVALSQLSQNMGDREKWLHCEQMAVQKSTLCWFSREGLLATAQLMQALAYTKLCLGHLDFSIKLGFQAHEICRHLKKPALENLILSVLFRSAFLKKKY</sequence>
<protein>
    <submittedName>
        <fullName evidence="3">Adenylate cyclase type 10</fullName>
    </submittedName>
</protein>
<keyword evidence="4" id="KW-1185">Reference proteome</keyword>